<dbReference type="Gene3D" id="3.40.50.1010">
    <property type="entry name" value="5'-nuclease"/>
    <property type="match status" value="1"/>
</dbReference>
<dbReference type="SUPFAM" id="SSF88723">
    <property type="entry name" value="PIN domain-like"/>
    <property type="match status" value="1"/>
</dbReference>
<evidence type="ECO:0000259" key="1">
    <source>
        <dbReference type="Pfam" id="PF01850"/>
    </source>
</evidence>
<evidence type="ECO:0000313" key="2">
    <source>
        <dbReference type="EMBL" id="QCD45931.1"/>
    </source>
</evidence>
<organism evidence="2 3">
    <name type="scientific">Campylobacter rectus</name>
    <name type="common">Wolinella recta</name>
    <dbReference type="NCBI Taxonomy" id="203"/>
    <lineage>
        <taxon>Bacteria</taxon>
        <taxon>Pseudomonadati</taxon>
        <taxon>Campylobacterota</taxon>
        <taxon>Epsilonproteobacteria</taxon>
        <taxon>Campylobacterales</taxon>
        <taxon>Campylobacteraceae</taxon>
        <taxon>Campylobacter</taxon>
    </lineage>
</organism>
<dbReference type="Proteomes" id="UP000502377">
    <property type="component" value="Chromosome"/>
</dbReference>
<gene>
    <name evidence="2" type="ORF">CRECT_0231</name>
</gene>
<dbReference type="EMBL" id="CP012543">
    <property type="protein sequence ID" value="QCD45931.1"/>
    <property type="molecule type" value="Genomic_DNA"/>
</dbReference>
<accession>A0A6G5QJV0</accession>
<protein>
    <submittedName>
        <fullName evidence="2">Putative PIN domain protein</fullName>
    </submittedName>
</protein>
<reference evidence="2 3" key="1">
    <citation type="submission" date="2016-07" db="EMBL/GenBank/DDBJ databases">
        <title>Comparative genomics of the Campylobacter concisus group.</title>
        <authorList>
            <person name="Miller W.G."/>
            <person name="Yee E."/>
            <person name="Chapman M.H."/>
            <person name="Huynh S."/>
            <person name="Bono J.L."/>
            <person name="On S.L.W."/>
            <person name="StLeger J."/>
            <person name="Foster G."/>
            <person name="Parker C.T."/>
        </authorList>
    </citation>
    <scope>NUCLEOTIDE SEQUENCE [LARGE SCALE GENOMIC DNA]</scope>
    <source>
        <strain evidence="2 3">ATCC 33238</strain>
    </source>
</reference>
<feature type="domain" description="PIN" evidence="1">
    <location>
        <begin position="4"/>
        <end position="133"/>
    </location>
</feature>
<dbReference type="InterPro" id="IPR029060">
    <property type="entry name" value="PIN-like_dom_sf"/>
</dbReference>
<name>A0A6G5QJV0_CAMRE</name>
<sequence length="151" mass="17372">MKKVYIDANIFIDFLDEQRAMNDINLHEKAVSLFKNLISKNIKIITSEDIITTAIYALRQNKKALKILADFLSEIKNLSDFAVVPFGYETITNAAEFYIMNGGDFEDILQYFCAMQNDCRVIYSNDKNFPEIDIPIKRTNPNLNDFSPKNA</sequence>
<dbReference type="RefSeq" id="WP_002945498.1">
    <property type="nucleotide sequence ID" value="NZ_CP012543.1"/>
</dbReference>
<evidence type="ECO:0000313" key="3">
    <source>
        <dbReference type="Proteomes" id="UP000502377"/>
    </source>
</evidence>
<dbReference type="InterPro" id="IPR002716">
    <property type="entry name" value="PIN_dom"/>
</dbReference>
<proteinExistence type="predicted"/>
<dbReference type="AlphaFoldDB" id="A0A6G5QJV0"/>
<dbReference type="KEGG" id="crx:CRECT_0231"/>
<dbReference type="Pfam" id="PF01850">
    <property type="entry name" value="PIN"/>
    <property type="match status" value="1"/>
</dbReference>
<dbReference type="CDD" id="cd09854">
    <property type="entry name" value="PIN_VapC-like"/>
    <property type="match status" value="1"/>
</dbReference>